<evidence type="ECO:0000313" key="2">
    <source>
        <dbReference type="EMBL" id="THV20613.1"/>
    </source>
</evidence>
<feature type="transmembrane region" description="Helical" evidence="1">
    <location>
        <begin position="12"/>
        <end position="30"/>
    </location>
</feature>
<dbReference type="OrthoDB" id="8355916at2"/>
<comment type="caution">
    <text evidence="2">The sequence shown here is derived from an EMBL/GenBank/DDBJ whole genome shotgun (WGS) entry which is preliminary data.</text>
</comment>
<keyword evidence="1" id="KW-0472">Membrane</keyword>
<gene>
    <name evidence="2" type="ORF">FAA97_18625</name>
</gene>
<keyword evidence="1" id="KW-0812">Transmembrane</keyword>
<keyword evidence="3" id="KW-1185">Reference proteome</keyword>
<evidence type="ECO:0000256" key="1">
    <source>
        <dbReference type="SAM" id="Phobius"/>
    </source>
</evidence>
<sequence length="263" mass="29224">MFRVSKRDELARQGYVLLIFIVFFLVIFLTSSPYKPGDDYAAAQLQQALDYVQAIGPDTQIFLYPDGQPTTKIYASTTFKREIADSLVHERPGRYRQAWGREDIAIVAVDNFFTADQEAREAQLRDLPLPQFIKEDMLALPQSDLGCHAANFQNFGWAGGGYVLVDLGYHREHSRSGIDCVLAGFDAVDGLPLKSNSFDQTLLPDHGVRLVLVDYVRLCSHKGVSDAEEKRRSRSGITTLPSLACVAQELAAALNQVLKPSAK</sequence>
<evidence type="ECO:0000313" key="3">
    <source>
        <dbReference type="Proteomes" id="UP000308828"/>
    </source>
</evidence>
<dbReference type="RefSeq" id="WP_136600074.1">
    <property type="nucleotide sequence ID" value="NZ_STGV01000007.1"/>
</dbReference>
<dbReference type="Proteomes" id="UP000308828">
    <property type="component" value="Unassembled WGS sequence"/>
</dbReference>
<keyword evidence="1" id="KW-1133">Transmembrane helix</keyword>
<accession>A0A4S8NT43</accession>
<dbReference type="EMBL" id="STGV01000007">
    <property type="protein sequence ID" value="THV20613.1"/>
    <property type="molecule type" value="Genomic_DNA"/>
</dbReference>
<dbReference type="AlphaFoldDB" id="A0A4S8NT43"/>
<proteinExistence type="predicted"/>
<name>A0A4S8NT43_9HYPH</name>
<reference evidence="2 3" key="1">
    <citation type="submission" date="2019-04" db="EMBL/GenBank/DDBJ databases">
        <title>Genome sequence of strain shin9-1.</title>
        <authorList>
            <person name="Gao J."/>
            <person name="Sun J."/>
        </authorList>
    </citation>
    <scope>NUCLEOTIDE SEQUENCE [LARGE SCALE GENOMIC DNA]</scope>
    <source>
        <strain evidence="3">shin9-1</strain>
    </source>
</reference>
<protein>
    <submittedName>
        <fullName evidence="2">Uncharacterized protein</fullName>
    </submittedName>
</protein>
<organism evidence="2 3">
    <name type="scientific">Peteryoungia ipomoeae</name>
    <dbReference type="NCBI Taxonomy" id="1210932"/>
    <lineage>
        <taxon>Bacteria</taxon>
        <taxon>Pseudomonadati</taxon>
        <taxon>Pseudomonadota</taxon>
        <taxon>Alphaproteobacteria</taxon>
        <taxon>Hyphomicrobiales</taxon>
        <taxon>Rhizobiaceae</taxon>
        <taxon>Peteryoungia</taxon>
    </lineage>
</organism>